<name>A0ABU5DR77_9BURK</name>
<dbReference type="RefSeq" id="WP_320426792.1">
    <property type="nucleotide sequence ID" value="NZ_JAXCLA010000012.1"/>
</dbReference>
<dbReference type="Proteomes" id="UP001285263">
    <property type="component" value="Unassembled WGS sequence"/>
</dbReference>
<gene>
    <name evidence="1" type="ORF">SNE35_30265</name>
</gene>
<sequence>MTVAADHVLADPWTCPFCLLLCDGATVRADAATGALSVEGACDCARRALAAFRATPSAATPEVDGRPATLDEAVAAAATLLRASRQPLFGGLGTDVAGARALYRLASATGAICDPAGGEALGQSLRTLQDRGQFTTTLAEVRTRADLIVCLPGLPLAQAPDLFERAGLGDTTQPLAPQRHLVMLGGDADEQAALAALGRRPGVTVEALPLGDPFETVALLSALVAGRGVDAPEALKALAQRLRAAGYAVIVGEPARLGPQGALLIEGVNRIVGELNRSTRAAALWLGGGNGAGTVNQVFTWLSGLPLRSRAGPLGLEHEPLCHGAARLLADRAVDSLLWVSCFTPASVPPQTDLPLIVLGHPDLPARGRVFIPVSTPGIGSRGHLFRADGVVLLPLFPIYADTLPTLAEVLGRIGKALQS</sequence>
<keyword evidence="2" id="KW-1185">Reference proteome</keyword>
<protein>
    <submittedName>
        <fullName evidence="1">Formylmethanofuran dehydrogenase</fullName>
    </submittedName>
</protein>
<reference evidence="1 2" key="1">
    <citation type="submission" date="2023-11" db="EMBL/GenBank/DDBJ databases">
        <title>Paucibacter sp. nov., isolated from fresh soil in Korea.</title>
        <authorList>
            <person name="Le N.T.T."/>
        </authorList>
    </citation>
    <scope>NUCLEOTIDE SEQUENCE [LARGE SCALE GENOMIC DNA]</scope>
    <source>
        <strain evidence="1 2">R3-3</strain>
    </source>
</reference>
<accession>A0ABU5DR77</accession>
<evidence type="ECO:0000313" key="1">
    <source>
        <dbReference type="EMBL" id="MDY0748822.1"/>
    </source>
</evidence>
<evidence type="ECO:0000313" key="2">
    <source>
        <dbReference type="Proteomes" id="UP001285263"/>
    </source>
</evidence>
<comment type="caution">
    <text evidence="1">The sequence shown here is derived from an EMBL/GenBank/DDBJ whole genome shotgun (WGS) entry which is preliminary data.</text>
</comment>
<dbReference type="EMBL" id="JAXCLA010000012">
    <property type="protein sequence ID" value="MDY0748822.1"/>
    <property type="molecule type" value="Genomic_DNA"/>
</dbReference>
<organism evidence="1 2">
    <name type="scientific">Roseateles agri</name>
    <dbReference type="NCBI Taxonomy" id="3098619"/>
    <lineage>
        <taxon>Bacteria</taxon>
        <taxon>Pseudomonadati</taxon>
        <taxon>Pseudomonadota</taxon>
        <taxon>Betaproteobacteria</taxon>
        <taxon>Burkholderiales</taxon>
        <taxon>Sphaerotilaceae</taxon>
        <taxon>Roseateles</taxon>
    </lineage>
</organism>
<proteinExistence type="predicted"/>